<dbReference type="Gene3D" id="3.30.565.10">
    <property type="entry name" value="Histidine kinase-like ATPase, C-terminal domain"/>
    <property type="match status" value="1"/>
</dbReference>
<dbReference type="CDD" id="cd16927">
    <property type="entry name" value="HATPase_Hsp90-like"/>
    <property type="match status" value="1"/>
</dbReference>
<keyword evidence="3" id="KW-0067">ATP-binding</keyword>
<dbReference type="InterPro" id="IPR037196">
    <property type="entry name" value="HSP90_C"/>
</dbReference>
<evidence type="ECO:0000313" key="6">
    <source>
        <dbReference type="Proteomes" id="UP001652624"/>
    </source>
</evidence>
<dbReference type="InterPro" id="IPR003594">
    <property type="entry name" value="HATPase_dom"/>
</dbReference>
<evidence type="ECO:0000256" key="4">
    <source>
        <dbReference type="ARBA" id="ARBA00023186"/>
    </source>
</evidence>
<dbReference type="Gene3D" id="3.30.230.80">
    <property type="match status" value="1"/>
</dbReference>
<evidence type="ECO:0000256" key="1">
    <source>
        <dbReference type="ARBA" id="ARBA00008239"/>
    </source>
</evidence>
<dbReference type="GeneID" id="103112579"/>
<dbReference type="SUPFAM" id="SSF110942">
    <property type="entry name" value="HSP90 C-terminal domain"/>
    <property type="match status" value="1"/>
</dbReference>
<evidence type="ECO:0000313" key="7">
    <source>
        <dbReference type="RefSeq" id="XP_060028460.1"/>
    </source>
</evidence>
<dbReference type="SUPFAM" id="SSF54211">
    <property type="entry name" value="Ribosomal protein S5 domain 2-like"/>
    <property type="match status" value="1"/>
</dbReference>
<dbReference type="PRINTS" id="PR00775">
    <property type="entry name" value="HEATSHOCK90"/>
</dbReference>
<dbReference type="SUPFAM" id="SSF55874">
    <property type="entry name" value="ATPase domain of HSP90 chaperone/DNA topoisomerase II/histidine kinase"/>
    <property type="match status" value="1"/>
</dbReference>
<name>A0ABM3VVW3_ERIEU</name>
<dbReference type="InterPro" id="IPR020575">
    <property type="entry name" value="Hsp90_N"/>
</dbReference>
<dbReference type="SMART" id="SM00387">
    <property type="entry name" value="HATPase_c"/>
    <property type="match status" value="1"/>
</dbReference>
<evidence type="ECO:0000256" key="2">
    <source>
        <dbReference type="ARBA" id="ARBA00022741"/>
    </source>
</evidence>
<evidence type="ECO:0000259" key="5">
    <source>
        <dbReference type="SMART" id="SM00387"/>
    </source>
</evidence>
<sequence length="699" mass="79161">MARELRALLLWGRRLPPLLRAPGGSPALCPRRVPLLPRGPGRNLTAGLPACRPLSSQVAEDRQEEPLHSIISSTEAVQGFTSKHEFQAETKKLLDIVARSLYSEKEVFIRELISNASDALEKLRHKLVSAGQALPEMEIHLQADPEKGTLTIQDTGIGMTQQELVSNLGTIARSGSKAFLDALQSQAEASSKIIGQFGVGFYSAFMVADRVEVYSRSAEPGSPGYQWRSDGSGLFEISEASGVRTGTKIIIHLKSDNREFASETRVRDVVTKYSNFVSFPLYLNGRRINTLQAIWMMEPKDVDVGQHEEFYRFIAQAHDKPRYTLHYKADAPLSIRSIFYVPELRPSMFDVSRELGPSVALYSRKVLIQTKAADVLPKWLRFVRGVVDSEDIPLNLSRELLQESALIRKLRDVLQQRLIKFFIDQSKRDAEKYAKFFEDYGLFMREGIVTTAEQQVKEDIAKLLRYESSALPAGQLTSLQDYASRMAAGTRSIYYLCAPTRHLAEHSPYYEAMKQKNTEVLFCYEQFDELTLLHLREFDKKQLISVETDIVVDHYKEEKQDASPAGDRLSEKETEDLMAWMRNALGSRVTSVKVTLRLDTHPAMITVLEMGAARHFLRMQQLAKTQEERAQLLQPTLEINPRHTLIRKLSQLRESEPELAQLLVDQIYENAMIAAGLVDDPRAMVGRLTNLLVKALERH</sequence>
<accession>A0ABM3VVW3</accession>
<dbReference type="Pfam" id="PF00183">
    <property type="entry name" value="HSP90"/>
    <property type="match status" value="1"/>
</dbReference>
<dbReference type="PIRSF" id="PIRSF002583">
    <property type="entry name" value="Hsp90"/>
    <property type="match status" value="1"/>
</dbReference>
<comment type="similarity">
    <text evidence="1">Belongs to the heat shock protein 90 family.</text>
</comment>
<dbReference type="Gene3D" id="3.40.50.11260">
    <property type="match status" value="1"/>
</dbReference>
<dbReference type="InterPro" id="IPR001404">
    <property type="entry name" value="Hsp90_fam"/>
</dbReference>
<proteinExistence type="inferred from homology"/>
<dbReference type="Proteomes" id="UP001652624">
    <property type="component" value="Chromosome 15"/>
</dbReference>
<gene>
    <name evidence="7" type="primary">TRAP1</name>
</gene>
<dbReference type="PANTHER" id="PTHR11528">
    <property type="entry name" value="HEAT SHOCK PROTEIN 90 FAMILY MEMBER"/>
    <property type="match status" value="1"/>
</dbReference>
<feature type="domain" description="Histidine kinase/HSP90-like ATPase" evidence="5">
    <location>
        <begin position="104"/>
        <end position="257"/>
    </location>
</feature>
<organism evidence="6 7">
    <name type="scientific">Erinaceus europaeus</name>
    <name type="common">Western European hedgehog</name>
    <dbReference type="NCBI Taxonomy" id="9365"/>
    <lineage>
        <taxon>Eukaryota</taxon>
        <taxon>Metazoa</taxon>
        <taxon>Chordata</taxon>
        <taxon>Craniata</taxon>
        <taxon>Vertebrata</taxon>
        <taxon>Euteleostomi</taxon>
        <taxon>Mammalia</taxon>
        <taxon>Eutheria</taxon>
        <taxon>Laurasiatheria</taxon>
        <taxon>Eulipotyphla</taxon>
        <taxon>Erinaceidae</taxon>
        <taxon>Erinaceinae</taxon>
        <taxon>Erinaceus</taxon>
    </lineage>
</organism>
<dbReference type="Gene3D" id="1.20.120.790">
    <property type="entry name" value="Heat shock protein 90, C-terminal domain"/>
    <property type="match status" value="1"/>
</dbReference>
<keyword evidence="2" id="KW-0547">Nucleotide-binding</keyword>
<protein>
    <submittedName>
        <fullName evidence="7">Heat shock protein 75 kDa, mitochondrial</fullName>
    </submittedName>
</protein>
<dbReference type="InterPro" id="IPR020568">
    <property type="entry name" value="Ribosomal_Su5_D2-typ_SF"/>
</dbReference>
<keyword evidence="7" id="KW-0346">Stress response</keyword>
<evidence type="ECO:0000256" key="3">
    <source>
        <dbReference type="ARBA" id="ARBA00022840"/>
    </source>
</evidence>
<dbReference type="RefSeq" id="XP_060028460.1">
    <property type="nucleotide sequence ID" value="XM_060172477.1"/>
</dbReference>
<reference evidence="7" key="1">
    <citation type="submission" date="2025-08" db="UniProtKB">
        <authorList>
            <consortium name="RefSeq"/>
        </authorList>
    </citation>
    <scope>IDENTIFICATION</scope>
</reference>
<dbReference type="Pfam" id="PF13589">
    <property type="entry name" value="HATPase_c_3"/>
    <property type="match status" value="1"/>
</dbReference>
<dbReference type="HAMAP" id="MF_00505">
    <property type="entry name" value="HSP90"/>
    <property type="match status" value="1"/>
</dbReference>
<keyword evidence="4" id="KW-0143">Chaperone</keyword>
<keyword evidence="6" id="KW-1185">Reference proteome</keyword>
<dbReference type="NCBIfam" id="NF003555">
    <property type="entry name" value="PRK05218.1"/>
    <property type="match status" value="1"/>
</dbReference>
<dbReference type="InterPro" id="IPR036890">
    <property type="entry name" value="HATPase_C_sf"/>
</dbReference>